<dbReference type="PANTHER" id="PTHR11122">
    <property type="entry name" value="APOSPORY-ASSOCIATED PROTEIN C-RELATED"/>
    <property type="match status" value="1"/>
</dbReference>
<dbReference type="EC" id="5.1.3.15" evidence="4"/>
<evidence type="ECO:0000256" key="4">
    <source>
        <dbReference type="PIRNR" id="PIRNR016020"/>
    </source>
</evidence>
<organism evidence="6 7">
    <name type="scientific">Actinobacillus succinogenes (strain ATCC 55618 / DSM 22257 / CCUG 43843 / 130Z)</name>
    <dbReference type="NCBI Taxonomy" id="339671"/>
    <lineage>
        <taxon>Bacteria</taxon>
        <taxon>Pseudomonadati</taxon>
        <taxon>Pseudomonadota</taxon>
        <taxon>Gammaproteobacteria</taxon>
        <taxon>Pasteurellales</taxon>
        <taxon>Pasteurellaceae</taxon>
        <taxon>Actinobacillus</taxon>
    </lineage>
</organism>
<dbReference type="GO" id="GO:0005975">
    <property type="term" value="P:carbohydrate metabolic process"/>
    <property type="evidence" value="ECO:0007669"/>
    <property type="project" value="InterPro"/>
</dbReference>
<dbReference type="SUPFAM" id="SSF74650">
    <property type="entry name" value="Galactose mutarotase-like"/>
    <property type="match status" value="1"/>
</dbReference>
<dbReference type="eggNOG" id="COG0676">
    <property type="taxonomic scope" value="Bacteria"/>
</dbReference>
<proteinExistence type="inferred from homology"/>
<dbReference type="STRING" id="339671.Asuc_1106"/>
<name>A6VNC5_ACTSZ</name>
<accession>A6VNC5</accession>
<evidence type="ECO:0000256" key="5">
    <source>
        <dbReference type="PIRSR" id="PIRSR016020-1"/>
    </source>
</evidence>
<dbReference type="GO" id="GO:0047938">
    <property type="term" value="F:glucose-6-phosphate 1-epimerase activity"/>
    <property type="evidence" value="ECO:0007669"/>
    <property type="project" value="UniProtKB-UniRule"/>
</dbReference>
<dbReference type="InterPro" id="IPR011013">
    <property type="entry name" value="Gal_mutarotase_sf_dom"/>
</dbReference>
<evidence type="ECO:0000313" key="6">
    <source>
        <dbReference type="EMBL" id="ABR74472.1"/>
    </source>
</evidence>
<gene>
    <name evidence="6" type="ordered locus">Asuc_1106</name>
</gene>
<feature type="active site" evidence="5">
    <location>
        <position position="248"/>
    </location>
</feature>
<feature type="active site" evidence="5">
    <location>
        <position position="150"/>
    </location>
</feature>
<dbReference type="Proteomes" id="UP000001114">
    <property type="component" value="Chromosome"/>
</dbReference>
<dbReference type="PIRSF" id="PIRSF016020">
    <property type="entry name" value="PHexose_mutarotase"/>
    <property type="match status" value="1"/>
</dbReference>
<protein>
    <recommendedName>
        <fullName evidence="4">Putative glucose-6-phosphate 1-epimerase</fullName>
        <ecNumber evidence="4">5.1.3.15</ecNumber>
    </recommendedName>
</protein>
<comment type="similarity">
    <text evidence="2 4">Belongs to the glucose-6-phosphate 1-epimerase family.</text>
</comment>
<dbReference type="Gene3D" id="2.70.98.10">
    <property type="match status" value="1"/>
</dbReference>
<dbReference type="HOGENOM" id="CLU_048345_4_1_6"/>
<evidence type="ECO:0000256" key="1">
    <source>
        <dbReference type="ARBA" id="ARBA00001096"/>
    </source>
</evidence>
<sequence length="268" mass="30279">MKRKFIQNIDTGITLYQYNEIPVIEVEHAVGSAKIALQGAHLLSWKPNGAQHDVLWLSEIEPFKAGNAIRGGIPVCFPWFNNAGTPAHGYARIRLWQLRSHQIMPDSVQLIFTLNNEKNLPVATLDMTFAADCRLTFTNTGEKNAQIALHSYFNVSDIRRIVLLNLPDSAYNSLTQQQENVPTPRTVGENVDCIYRAESGATVIDDPIYQRQIEVEHQNAGDIVLWNPWHKATGNMSETGYQTMVCVETARIRRRINRESVGVIIRVK</sequence>
<dbReference type="InterPro" id="IPR008183">
    <property type="entry name" value="Aldose_1/G6P_1-epimerase"/>
</dbReference>
<dbReference type="AlphaFoldDB" id="A6VNC5"/>
<comment type="catalytic activity">
    <reaction evidence="1">
        <text>alpha-D-glucose 6-phosphate = beta-D-glucose 6-phosphate</text>
        <dbReference type="Rhea" id="RHEA:16249"/>
        <dbReference type="ChEBI" id="CHEBI:58225"/>
        <dbReference type="ChEBI" id="CHEBI:58247"/>
        <dbReference type="EC" id="5.1.3.15"/>
    </reaction>
</comment>
<dbReference type="Pfam" id="PF01263">
    <property type="entry name" value="Aldose_epim"/>
    <property type="match status" value="1"/>
</dbReference>
<dbReference type="KEGG" id="asu:Asuc_1106"/>
<dbReference type="RefSeq" id="WP_012072849.1">
    <property type="nucleotide sequence ID" value="NC_009655.1"/>
</dbReference>
<dbReference type="OrthoDB" id="9790727at2"/>
<evidence type="ECO:0000256" key="3">
    <source>
        <dbReference type="ARBA" id="ARBA00023235"/>
    </source>
</evidence>
<dbReference type="GO" id="GO:0030246">
    <property type="term" value="F:carbohydrate binding"/>
    <property type="evidence" value="ECO:0007669"/>
    <property type="project" value="UniProtKB-UniRule"/>
</dbReference>
<dbReference type="CDD" id="cd09020">
    <property type="entry name" value="D-hex-6-P-epi_like"/>
    <property type="match status" value="1"/>
</dbReference>
<dbReference type="PANTHER" id="PTHR11122:SF13">
    <property type="entry name" value="GLUCOSE-6-PHOSPHATE 1-EPIMERASE"/>
    <property type="match status" value="1"/>
</dbReference>
<dbReference type="EMBL" id="CP000746">
    <property type="protein sequence ID" value="ABR74472.1"/>
    <property type="molecule type" value="Genomic_DNA"/>
</dbReference>
<keyword evidence="3 4" id="KW-0413">Isomerase</keyword>
<keyword evidence="7" id="KW-1185">Reference proteome</keyword>
<evidence type="ECO:0000313" key="7">
    <source>
        <dbReference type="Proteomes" id="UP000001114"/>
    </source>
</evidence>
<reference evidence="7" key="1">
    <citation type="journal article" date="2010" name="BMC Genomics">
        <title>A genomic perspective on the potential of Actinobacillus succinogenes for industrial succinate production.</title>
        <authorList>
            <person name="McKinlay J.B."/>
            <person name="Laivenieks M."/>
            <person name="Schindler B.D."/>
            <person name="McKinlay A.A."/>
            <person name="Siddaramappa S."/>
            <person name="Challacombe J.F."/>
            <person name="Lowry S.R."/>
            <person name="Clum A."/>
            <person name="Lapidus A.L."/>
            <person name="Burkhart K.B."/>
            <person name="Harkins V."/>
            <person name="Vieille C."/>
        </authorList>
    </citation>
    <scope>NUCLEOTIDE SEQUENCE [LARGE SCALE GENOMIC DNA]</scope>
    <source>
        <strain evidence="7">ATCC 55618 / DSM 22257 / CCUG 43843 / 130Z</strain>
    </source>
</reference>
<evidence type="ECO:0000256" key="2">
    <source>
        <dbReference type="ARBA" id="ARBA00005866"/>
    </source>
</evidence>
<dbReference type="InterPro" id="IPR025532">
    <property type="entry name" value="G6P_1-epimerase"/>
</dbReference>
<dbReference type="InterPro" id="IPR014718">
    <property type="entry name" value="GH-type_carb-bd"/>
</dbReference>